<sequence length="498" mass="56728">MKKSKLILGSLLASTFALGLTSCGGRQTLLFLNWGEYIDEDILDAFEEKYNCNVSMDLGDSNEIFYSMVRSGTTVYDVVCPSDYMVEKMYSAGLLQKIDFSKLTMSGYNPNTPEGRDSMRLGVLSILDDMNTNLKANNPDYVDNTIQNYFVPYLWGTWGIMYSTSREDFPEEYKDYVPGEKSIREAVTNGETEWSALFDRSSLPEGTRVSMYDSYQHVYYAASRYLEKTNPLSNAYGIELPKSDLDTIKNLISDMKYNSWGTDNIKKDISGKNSDIGYMWTGDFLYYYCEEAAKAAIKAYINGDVTMDNMVSMINEICDSSDRVYENNGNKYGIRFDFFIPEDTVAFCDNLVITKDASNVDLAHKFIDFMSAYQTSASLDDNGEEIDPSTLEEDEILTPCFNNTYYVCYDAWNKTVYDDLVALADDSIFNEEAAEVFEEQISEMPAEETDLYGLLYDYVTGIAFNKYYQKDSTKGEILATFTQDYIDQIYTAFNNART</sequence>
<dbReference type="Proteomes" id="UP000266506">
    <property type="component" value="Unassembled WGS sequence"/>
</dbReference>
<dbReference type="RefSeq" id="WP_119015781.1">
    <property type="nucleotide sequence ID" value="NZ_QXEV01000004.1"/>
</dbReference>
<dbReference type="Pfam" id="PF02030">
    <property type="entry name" value="Lipoprotein_8"/>
    <property type="match status" value="1"/>
</dbReference>
<evidence type="ECO:0000256" key="5">
    <source>
        <dbReference type="SAM" id="SignalP"/>
    </source>
</evidence>
<dbReference type="InParanoid" id="A0A397S253"/>
<reference evidence="6 7" key="1">
    <citation type="submission" date="2018-08" db="EMBL/GenBank/DDBJ databases">
        <title>Genomic Encyclopedia of Archaeal and Bacterial Type Strains, Phase II (KMG-II): from individual species to whole genera.</title>
        <authorList>
            <person name="Goeker M."/>
        </authorList>
    </citation>
    <scope>NUCLEOTIDE SEQUENCE [LARGE SCALE GENOMIC DNA]</scope>
    <source>
        <strain evidence="6 7">ATCC 27112</strain>
    </source>
</reference>
<feature type="chain" id="PRO_5017480701" evidence="5">
    <location>
        <begin position="20"/>
        <end position="498"/>
    </location>
</feature>
<dbReference type="PROSITE" id="PS51257">
    <property type="entry name" value="PROKAR_LIPOPROTEIN"/>
    <property type="match status" value="1"/>
</dbReference>
<dbReference type="EMBL" id="QXEV01000004">
    <property type="protein sequence ID" value="RIA78037.1"/>
    <property type="molecule type" value="Genomic_DNA"/>
</dbReference>
<evidence type="ECO:0000256" key="2">
    <source>
        <dbReference type="ARBA" id="ARBA00022448"/>
    </source>
</evidence>
<evidence type="ECO:0000256" key="1">
    <source>
        <dbReference type="ARBA" id="ARBA00004418"/>
    </source>
</evidence>
<dbReference type="InterPro" id="IPR001188">
    <property type="entry name" value="Sperm_putr-bd"/>
</dbReference>
<dbReference type="PANTHER" id="PTHR30222">
    <property type="entry name" value="SPERMIDINE/PUTRESCINE-BINDING PERIPLASMIC PROTEIN"/>
    <property type="match status" value="1"/>
</dbReference>
<dbReference type="OrthoDB" id="9782004at2"/>
<dbReference type="PANTHER" id="PTHR30222:SF17">
    <property type="entry name" value="SPERMIDINE_PUTRESCINE-BINDING PERIPLASMIC PROTEIN"/>
    <property type="match status" value="1"/>
</dbReference>
<dbReference type="GO" id="GO:0019808">
    <property type="term" value="F:polyamine binding"/>
    <property type="evidence" value="ECO:0007669"/>
    <property type="project" value="InterPro"/>
</dbReference>
<evidence type="ECO:0000256" key="4">
    <source>
        <dbReference type="ARBA" id="ARBA00022764"/>
    </source>
</evidence>
<organism evidence="6 7">
    <name type="scientific">Anaeroplasma bactoclasticum</name>
    <dbReference type="NCBI Taxonomy" id="2088"/>
    <lineage>
        <taxon>Bacteria</taxon>
        <taxon>Bacillati</taxon>
        <taxon>Mycoplasmatota</taxon>
        <taxon>Mollicutes</taxon>
        <taxon>Anaeroplasmatales</taxon>
        <taxon>Anaeroplasmataceae</taxon>
        <taxon>Anaeroplasma</taxon>
    </lineage>
</organism>
<gene>
    <name evidence="6" type="ORF">EI71_00614</name>
</gene>
<dbReference type="GO" id="GO:0015846">
    <property type="term" value="P:polyamine transport"/>
    <property type="evidence" value="ECO:0007669"/>
    <property type="project" value="InterPro"/>
</dbReference>
<name>A0A397S253_9MOLU</name>
<dbReference type="AlphaFoldDB" id="A0A397S253"/>
<dbReference type="Gene3D" id="3.40.190.10">
    <property type="entry name" value="Periplasmic binding protein-like II"/>
    <property type="match status" value="3"/>
</dbReference>
<dbReference type="GO" id="GO:0042597">
    <property type="term" value="C:periplasmic space"/>
    <property type="evidence" value="ECO:0007669"/>
    <property type="project" value="UniProtKB-SubCell"/>
</dbReference>
<accession>A0A397S253</accession>
<feature type="signal peptide" evidence="5">
    <location>
        <begin position="1"/>
        <end position="19"/>
    </location>
</feature>
<dbReference type="PRINTS" id="PR00909">
    <property type="entry name" value="SPERMDNBNDNG"/>
</dbReference>
<comment type="caution">
    <text evidence="6">The sequence shown here is derived from an EMBL/GenBank/DDBJ whole genome shotgun (WGS) entry which is preliminary data.</text>
</comment>
<keyword evidence="3 5" id="KW-0732">Signal</keyword>
<evidence type="ECO:0000313" key="6">
    <source>
        <dbReference type="EMBL" id="RIA78037.1"/>
    </source>
</evidence>
<evidence type="ECO:0000256" key="3">
    <source>
        <dbReference type="ARBA" id="ARBA00022729"/>
    </source>
</evidence>
<protein>
    <submittedName>
        <fullName evidence="6">Spermidine/putrescine transport system substrate-binding protein</fullName>
    </submittedName>
</protein>
<keyword evidence="4" id="KW-0574">Periplasm</keyword>
<evidence type="ECO:0000313" key="7">
    <source>
        <dbReference type="Proteomes" id="UP000266506"/>
    </source>
</evidence>
<proteinExistence type="predicted"/>
<keyword evidence="2" id="KW-0813">Transport</keyword>
<keyword evidence="7" id="KW-1185">Reference proteome</keyword>
<dbReference type="SUPFAM" id="SSF53850">
    <property type="entry name" value="Periplasmic binding protein-like II"/>
    <property type="match status" value="1"/>
</dbReference>
<comment type="subcellular location">
    <subcellularLocation>
        <location evidence="1">Periplasm</location>
    </subcellularLocation>
</comment>